<keyword evidence="4" id="KW-0812">Transmembrane</keyword>
<feature type="compositionally biased region" description="Basic and acidic residues" evidence="3">
    <location>
        <begin position="19"/>
        <end position="31"/>
    </location>
</feature>
<dbReference type="Proteomes" id="UP000321379">
    <property type="component" value="Unassembled WGS sequence"/>
</dbReference>
<evidence type="ECO:0000256" key="3">
    <source>
        <dbReference type="SAM" id="MobiDB-lite"/>
    </source>
</evidence>
<evidence type="ECO:0000313" key="5">
    <source>
        <dbReference type="EMBL" id="TXN28313.1"/>
    </source>
</evidence>
<protein>
    <submittedName>
        <fullName evidence="5">D-alanyl-D-alanine carboxypeptidase</fullName>
    </submittedName>
</protein>
<accession>A0A5C8ULH9</accession>
<keyword evidence="5" id="KW-0645">Protease</keyword>
<evidence type="ECO:0000256" key="2">
    <source>
        <dbReference type="ARBA" id="ARBA00022801"/>
    </source>
</evidence>
<evidence type="ECO:0000313" key="6">
    <source>
        <dbReference type="Proteomes" id="UP000321379"/>
    </source>
</evidence>
<dbReference type="RefSeq" id="WP_147785027.1">
    <property type="nucleotide sequence ID" value="NZ_VRMG01000015.1"/>
</dbReference>
<gene>
    <name evidence="5" type="ORF">FVP33_17735</name>
</gene>
<dbReference type="Gene3D" id="3.40.710.10">
    <property type="entry name" value="DD-peptidase/beta-lactamase superfamily"/>
    <property type="match status" value="2"/>
</dbReference>
<dbReference type="InterPro" id="IPR000667">
    <property type="entry name" value="Peptidase_S13"/>
</dbReference>
<dbReference type="SUPFAM" id="SSF56601">
    <property type="entry name" value="beta-lactamase/transpeptidase-like"/>
    <property type="match status" value="1"/>
</dbReference>
<evidence type="ECO:0000256" key="1">
    <source>
        <dbReference type="ARBA" id="ARBA00006096"/>
    </source>
</evidence>
<dbReference type="InterPro" id="IPR012338">
    <property type="entry name" value="Beta-lactam/transpept-like"/>
</dbReference>
<dbReference type="AlphaFoldDB" id="A0A5C8ULH9"/>
<feature type="transmembrane region" description="Helical" evidence="4">
    <location>
        <begin position="134"/>
        <end position="158"/>
    </location>
</feature>
<organism evidence="5 6">
    <name type="scientific">Lacisediminihabitans profunda</name>
    <dbReference type="NCBI Taxonomy" id="2594790"/>
    <lineage>
        <taxon>Bacteria</taxon>
        <taxon>Bacillati</taxon>
        <taxon>Actinomycetota</taxon>
        <taxon>Actinomycetes</taxon>
        <taxon>Micrococcales</taxon>
        <taxon>Microbacteriaceae</taxon>
        <taxon>Lacisediminihabitans</taxon>
    </lineage>
</organism>
<dbReference type="PANTHER" id="PTHR30023">
    <property type="entry name" value="D-ALANYL-D-ALANINE CARBOXYPEPTIDASE"/>
    <property type="match status" value="1"/>
</dbReference>
<keyword evidence="6" id="KW-1185">Reference proteome</keyword>
<dbReference type="GO" id="GO:0006508">
    <property type="term" value="P:proteolysis"/>
    <property type="evidence" value="ECO:0007669"/>
    <property type="project" value="InterPro"/>
</dbReference>
<dbReference type="PRINTS" id="PR00922">
    <property type="entry name" value="DADACBPTASE3"/>
</dbReference>
<keyword evidence="4" id="KW-0472">Membrane</keyword>
<dbReference type="GO" id="GO:0004185">
    <property type="term" value="F:serine-type carboxypeptidase activity"/>
    <property type="evidence" value="ECO:0007669"/>
    <property type="project" value="InterPro"/>
</dbReference>
<comment type="similarity">
    <text evidence="1">Belongs to the peptidase S13 family.</text>
</comment>
<dbReference type="GO" id="GO:0000270">
    <property type="term" value="P:peptidoglycan metabolic process"/>
    <property type="evidence" value="ECO:0007669"/>
    <property type="project" value="TreeGrafter"/>
</dbReference>
<sequence length="591" mass="59666">MSDPQDPQSPPEQHLSRRAAREAAEAADAVRADAALPGAVRPDTPPSVGDEPPATELISTEPGLADDATPFLPVAAATAHIPAAFDSAPGSHATGGAGPDSAGTSPGAPRPGVKAAASAALGGVFASIRTHPNAWLFSALGLAFVLLGTGALFAGAAVGSPTPAAMVVPTRTPTPTPTARPTPSAIADPTHLRTCTVAKAASDPNLLTFQGSVINATTGEVLFDRAGATPARTASVMKTLTTAAGLAVLGPAYQFSTKVYEGSTPGSVVLVGGGDPTLSALGPAEESVYKGAPKLSDLAYQVKAQWAADPKNAGVDITSVILDANMWNPADNWDPTWERSEQTEGYQPEITALMVDGDRADPKAQDSPRSNDPVGRAGAAFVSALGLAATATVTAGTATAGTKLLGEVKSQPLKTLISYLLPISDNTLAEMIARVTSKMSGGDGSSASLKTVIPAALVGYGLQPTGLTIIDGSGESNSNAVPATFVAQLMAKVASGEQNLKIIYDALPIAGKTGTLASRFTGANAIARGAVNAKTGWIKTEYALAGIVHAADGTTLSFAFYALGKINSRTQPALDTITTAVFSCGNNLSNN</sequence>
<proteinExistence type="inferred from homology"/>
<keyword evidence="5" id="KW-0121">Carboxypeptidase</keyword>
<keyword evidence="2" id="KW-0378">Hydrolase</keyword>
<reference evidence="5 6" key="1">
    <citation type="submission" date="2019-08" db="EMBL/GenBank/DDBJ databases">
        <title>Bacterial whole genome sequence for Glaciihabitans sp. CHu50b-6-2.</title>
        <authorList>
            <person name="Jin L."/>
        </authorList>
    </citation>
    <scope>NUCLEOTIDE SEQUENCE [LARGE SCALE GENOMIC DNA]</scope>
    <source>
        <strain evidence="5 6">CHu50b-6-2</strain>
    </source>
</reference>
<keyword evidence="4" id="KW-1133">Transmembrane helix</keyword>
<feature type="region of interest" description="Disordered" evidence="3">
    <location>
        <begin position="86"/>
        <end position="113"/>
    </location>
</feature>
<dbReference type="Pfam" id="PF02113">
    <property type="entry name" value="Peptidase_S13"/>
    <property type="match status" value="2"/>
</dbReference>
<evidence type="ECO:0000256" key="4">
    <source>
        <dbReference type="SAM" id="Phobius"/>
    </source>
</evidence>
<name>A0A5C8ULH9_9MICO</name>
<feature type="region of interest" description="Disordered" evidence="3">
    <location>
        <begin position="1"/>
        <end position="68"/>
    </location>
</feature>
<dbReference type="PANTHER" id="PTHR30023:SF0">
    <property type="entry name" value="PENICILLIN-SENSITIVE CARBOXYPEPTIDASE A"/>
    <property type="match status" value="1"/>
</dbReference>
<comment type="caution">
    <text evidence="5">The sequence shown here is derived from an EMBL/GenBank/DDBJ whole genome shotgun (WGS) entry which is preliminary data.</text>
</comment>
<dbReference type="EMBL" id="VRMG01000015">
    <property type="protein sequence ID" value="TXN28313.1"/>
    <property type="molecule type" value="Genomic_DNA"/>
</dbReference>